<proteinExistence type="predicted"/>
<evidence type="ECO:0000313" key="3">
    <source>
        <dbReference type="Proteomes" id="UP000694393"/>
    </source>
</evidence>
<sequence length="68" mass="7912">MRYEEDTPSPSEGLLLFWEPVVVYFTKEEGALLDLTQSVLYRDTMLEHYKNMTSQGKGSHPLGYQQKK</sequence>
<dbReference type="SUPFAM" id="SSF109640">
    <property type="entry name" value="KRAB domain (Kruppel-associated box)"/>
    <property type="match status" value="1"/>
</dbReference>
<dbReference type="PROSITE" id="PS50805">
    <property type="entry name" value="KRAB"/>
    <property type="match status" value="1"/>
</dbReference>
<evidence type="ECO:0000313" key="2">
    <source>
        <dbReference type="Ensembl" id="ENSPCEP00000023915.1"/>
    </source>
</evidence>
<evidence type="ECO:0000259" key="1">
    <source>
        <dbReference type="PROSITE" id="PS50805"/>
    </source>
</evidence>
<dbReference type="Pfam" id="PF01352">
    <property type="entry name" value="KRAB"/>
    <property type="match status" value="1"/>
</dbReference>
<dbReference type="AlphaFoldDB" id="A0A8C8SUF7"/>
<protein>
    <recommendedName>
        <fullName evidence="1">KRAB domain-containing protein</fullName>
    </recommendedName>
</protein>
<dbReference type="InterPro" id="IPR001909">
    <property type="entry name" value="KRAB"/>
</dbReference>
<organism evidence="2 3">
    <name type="scientific">Pelusios castaneus</name>
    <name type="common">West African mud turtle</name>
    <dbReference type="NCBI Taxonomy" id="367368"/>
    <lineage>
        <taxon>Eukaryota</taxon>
        <taxon>Metazoa</taxon>
        <taxon>Chordata</taxon>
        <taxon>Craniata</taxon>
        <taxon>Vertebrata</taxon>
        <taxon>Euteleostomi</taxon>
        <taxon>Archelosauria</taxon>
        <taxon>Testudinata</taxon>
        <taxon>Testudines</taxon>
        <taxon>Pleurodira</taxon>
        <taxon>Pelomedusidae</taxon>
        <taxon>Pelusios</taxon>
    </lineage>
</organism>
<dbReference type="GO" id="GO:0006355">
    <property type="term" value="P:regulation of DNA-templated transcription"/>
    <property type="evidence" value="ECO:0007669"/>
    <property type="project" value="InterPro"/>
</dbReference>
<dbReference type="InterPro" id="IPR036051">
    <property type="entry name" value="KRAB_dom_sf"/>
</dbReference>
<name>A0A8C8SUF7_9SAUR</name>
<accession>A0A8C8SUF7</accession>
<dbReference type="Proteomes" id="UP000694393">
    <property type="component" value="Unplaced"/>
</dbReference>
<dbReference type="Ensembl" id="ENSPCET00000024711.1">
    <property type="protein sequence ID" value="ENSPCEP00000023915.1"/>
    <property type="gene ID" value="ENSPCEG00000018109.1"/>
</dbReference>
<reference evidence="2" key="1">
    <citation type="submission" date="2025-08" db="UniProtKB">
        <authorList>
            <consortium name="Ensembl"/>
        </authorList>
    </citation>
    <scope>IDENTIFICATION</scope>
</reference>
<keyword evidence="3" id="KW-1185">Reference proteome</keyword>
<reference evidence="2" key="2">
    <citation type="submission" date="2025-09" db="UniProtKB">
        <authorList>
            <consortium name="Ensembl"/>
        </authorList>
    </citation>
    <scope>IDENTIFICATION</scope>
</reference>
<dbReference type="Gene3D" id="6.10.140.140">
    <property type="match status" value="1"/>
</dbReference>
<dbReference type="CDD" id="cd07765">
    <property type="entry name" value="KRAB_A-box"/>
    <property type="match status" value="1"/>
</dbReference>
<feature type="domain" description="KRAB" evidence="1">
    <location>
        <begin position="16"/>
        <end position="68"/>
    </location>
</feature>